<name>A0A6N9UYG4_9ACTN</name>
<protein>
    <submittedName>
        <fullName evidence="1">Uncharacterized protein</fullName>
    </submittedName>
</protein>
<organism evidence="1 2">
    <name type="scientific">Streptomyces coelicoflavus</name>
    <dbReference type="NCBI Taxonomy" id="285562"/>
    <lineage>
        <taxon>Bacteria</taxon>
        <taxon>Bacillati</taxon>
        <taxon>Actinomycetota</taxon>
        <taxon>Actinomycetes</taxon>
        <taxon>Kitasatosporales</taxon>
        <taxon>Streptomycetaceae</taxon>
        <taxon>Streptomyces</taxon>
    </lineage>
</organism>
<dbReference type="Proteomes" id="UP000469545">
    <property type="component" value="Unassembled WGS sequence"/>
</dbReference>
<dbReference type="RefSeq" id="WP_164143091.1">
    <property type="nucleotide sequence ID" value="NZ_JAAGMB010000783.1"/>
</dbReference>
<evidence type="ECO:0000313" key="2">
    <source>
        <dbReference type="Proteomes" id="UP000469545"/>
    </source>
</evidence>
<keyword evidence="2" id="KW-1185">Reference proteome</keyword>
<gene>
    <name evidence="1" type="ORF">G3I46_33640</name>
</gene>
<proteinExistence type="predicted"/>
<dbReference type="EMBL" id="JAAGMB010000783">
    <property type="protein sequence ID" value="NEB21383.1"/>
    <property type="molecule type" value="Genomic_DNA"/>
</dbReference>
<dbReference type="AlphaFoldDB" id="A0A6N9UYG4"/>
<evidence type="ECO:0000313" key="1">
    <source>
        <dbReference type="EMBL" id="NEB21383.1"/>
    </source>
</evidence>
<comment type="caution">
    <text evidence="1">The sequence shown here is derived from an EMBL/GenBank/DDBJ whole genome shotgun (WGS) entry which is preliminary data.</text>
</comment>
<reference evidence="1 2" key="1">
    <citation type="submission" date="2020-01" db="EMBL/GenBank/DDBJ databases">
        <title>Insect and environment-associated Actinomycetes.</title>
        <authorList>
            <person name="Currrie C."/>
            <person name="Chevrette M."/>
            <person name="Carlson C."/>
            <person name="Stubbendieck R."/>
            <person name="Wendt-Pienkowski E."/>
        </authorList>
    </citation>
    <scope>NUCLEOTIDE SEQUENCE [LARGE SCALE GENOMIC DNA]</scope>
    <source>
        <strain evidence="1 2">SID14172</strain>
    </source>
</reference>
<sequence length="74" mass="7735">MTDVVAGRPAFEVGLTAGRKCRSLVIEPVEEMDDGCPQVLADEGELGVRDVVAAAASAEPSQEVPGRVPVQNFP</sequence>
<accession>A0A6N9UYG4</accession>